<sequence length="170" mass="18684">MVINCGLVPCSVIQLCPAQMASLSRETTQFILDGEKVDRHHRAGKRDDITNRGGTRNPRQVAPESNSEPTECVKDKVKLLKKPTDGVLLNSFYLETHNVFIKDTVRERRSPGTQLQGCSVEGIVIFSSSSEYGNSSCSNDCDFYSGGTDHQDGTEVMSTSIAATTQRQRP</sequence>
<comment type="caution">
    <text evidence="2">The sequence shown here is derived from an EMBL/GenBank/DDBJ whole genome shotgun (WGS) entry which is preliminary data.</text>
</comment>
<reference evidence="2" key="1">
    <citation type="submission" date="2021-02" db="EMBL/GenBank/DDBJ databases">
        <authorList>
            <person name="Palmer J.M."/>
        </authorList>
    </citation>
    <scope>NUCLEOTIDE SEQUENCE</scope>
    <source>
        <strain evidence="2">SCRP734</strain>
    </source>
</reference>
<protein>
    <submittedName>
        <fullName evidence="2">Uncharacterized protein</fullName>
    </submittedName>
</protein>
<evidence type="ECO:0000256" key="1">
    <source>
        <dbReference type="SAM" id="MobiDB-lite"/>
    </source>
</evidence>
<dbReference type="EMBL" id="JAGDFM010000072">
    <property type="protein sequence ID" value="KAG7387784.1"/>
    <property type="molecule type" value="Genomic_DNA"/>
</dbReference>
<evidence type="ECO:0000313" key="2">
    <source>
        <dbReference type="EMBL" id="KAG7387784.1"/>
    </source>
</evidence>
<proteinExistence type="predicted"/>
<gene>
    <name evidence="2" type="ORF">PHYPSEUDO_013683</name>
</gene>
<name>A0A8T1W6I3_9STRA</name>
<feature type="compositionally biased region" description="Polar residues" evidence="1">
    <location>
        <begin position="52"/>
        <end position="68"/>
    </location>
</feature>
<evidence type="ECO:0000313" key="3">
    <source>
        <dbReference type="Proteomes" id="UP000694044"/>
    </source>
</evidence>
<feature type="region of interest" description="Disordered" evidence="1">
    <location>
        <begin position="39"/>
        <end position="68"/>
    </location>
</feature>
<dbReference type="AlphaFoldDB" id="A0A8T1W6I3"/>
<organism evidence="2 3">
    <name type="scientific">Phytophthora pseudosyringae</name>
    <dbReference type="NCBI Taxonomy" id="221518"/>
    <lineage>
        <taxon>Eukaryota</taxon>
        <taxon>Sar</taxon>
        <taxon>Stramenopiles</taxon>
        <taxon>Oomycota</taxon>
        <taxon>Peronosporomycetes</taxon>
        <taxon>Peronosporales</taxon>
        <taxon>Peronosporaceae</taxon>
        <taxon>Phytophthora</taxon>
    </lineage>
</organism>
<keyword evidence="3" id="KW-1185">Reference proteome</keyword>
<accession>A0A8T1W6I3</accession>
<dbReference type="Proteomes" id="UP000694044">
    <property type="component" value="Unassembled WGS sequence"/>
</dbReference>